<feature type="region of interest" description="Disordered" evidence="2">
    <location>
        <begin position="385"/>
        <end position="443"/>
    </location>
</feature>
<dbReference type="Proteomes" id="UP000748752">
    <property type="component" value="Unassembled WGS sequence"/>
</dbReference>
<feature type="compositionally biased region" description="Basic and acidic residues" evidence="2">
    <location>
        <begin position="424"/>
        <end position="437"/>
    </location>
</feature>
<feature type="compositionally biased region" description="Low complexity" evidence="2">
    <location>
        <begin position="403"/>
        <end position="417"/>
    </location>
</feature>
<dbReference type="InterPro" id="IPR052216">
    <property type="entry name" value="CRISPR_Csm3_endoribonuclease"/>
</dbReference>
<organism evidence="4 5">
    <name type="scientific">Thiohalocapsa halophila</name>
    <dbReference type="NCBI Taxonomy" id="69359"/>
    <lineage>
        <taxon>Bacteria</taxon>
        <taxon>Pseudomonadati</taxon>
        <taxon>Pseudomonadota</taxon>
        <taxon>Gammaproteobacteria</taxon>
        <taxon>Chromatiales</taxon>
        <taxon>Chromatiaceae</taxon>
        <taxon>Thiohalocapsa</taxon>
    </lineage>
</organism>
<proteinExistence type="predicted"/>
<gene>
    <name evidence="4" type="ORF">CKO31_19795</name>
</gene>
<feature type="region of interest" description="Disordered" evidence="2">
    <location>
        <begin position="1386"/>
        <end position="1426"/>
    </location>
</feature>
<dbReference type="CDD" id="cd09726">
    <property type="entry name" value="RAMP_I_III"/>
    <property type="match status" value="1"/>
</dbReference>
<evidence type="ECO:0000259" key="3">
    <source>
        <dbReference type="Pfam" id="PF03787"/>
    </source>
</evidence>
<evidence type="ECO:0000256" key="1">
    <source>
        <dbReference type="ARBA" id="ARBA00023118"/>
    </source>
</evidence>
<feature type="domain" description="CRISPR type III-associated protein" evidence="3">
    <location>
        <begin position="31"/>
        <end position="318"/>
    </location>
</feature>
<feature type="region of interest" description="Disordered" evidence="2">
    <location>
        <begin position="660"/>
        <end position="696"/>
    </location>
</feature>
<sequence length="1426" mass="153579">MTDAVTSPAERSSAPSTDAENYPRVRIRGRLVCTSALHIGDGGEPQSWQARVAAGLPTHREPPALKQPKAAGDDAAESRPSTYHGVARGYLGSQPGNEAASGTGPVHPPEGADDTAEEPAGSGGDDNDEAAVGTDPDIDDGTGTVDAELPYIPGSTLRGALRRLLDLPDLDQPDARPLDPLVRCLFGYVEAAPESGAGSTGADPDVGGFAGRLRCYDAPLCTLPAASTGAELPPFWCAVRHTAAVHGVAIDARTGTASHRLLYSHEVVPAGSAFRVELEADSLTREQLQKLLGLLRRLDGSLAAAIGGKAGKGWGRLRWCEDAEDVQVVTRERLARWLDEDGADLPFESLADLDPDAVEPREPGTDPRPLRLPLLLLADGPVLVNEPGYRRRPERQTSAQQPAAAAESGAEAAAKSAAAEDEDKEHPPQLEHSRRPDGTAIIPGKSLVGALRARAERILATMAHRHFDAAPRPARQAAQRLAQRLFGSESRRGALWLADAVDNGDTAEHDQRFIAIDRFSGAVKGSHGEGALFRAKARSDGSYSTEVLLETHRLRHLEGPPPAGDWWKGLLWLLAQDAADGELRVGWGKAKGYGALRLAQSPAALWVAAGAAPADATDWLAALCRALHETLDALPPEAALDTAAAAQTEAAPAPLAPAPAIADTETAPGTGAGPAAAAPDPEPVTPASPPVAETPPRGKFFHPPYVFLPATGLVNGAPVRTLAWDAARSQDTDGGAPVPTRHDLWLAGHHSGHIDCRIELKTPAFVGARQHGGKNESKRAEPYMRGCERAIPGNSLRGMIASIAEAISQSALRVLEDRYYSVRKDYDEVQAQSKGDNPKWHKGKLSGAGDDWLVMPDPGNGPVLPVQLAAMQRLSRLWVERVRKKEVHTKSAPGKVCKHAKKHADHTKPNAWRPPSPGNDGWSIWFATTADGAEVTELSFSKVWRQEVPGTVFDFVTDPPDIDAGAGSAGRDLLPWGSPNAERTGLTPAEALFGVVEAEKQGEQAAALASRVRFYDALAPAPGAVPCYQEDHVLRILSTPKPPSPMLYFHRRGRPSEPVAKRELHPEQHRINGRKRYVPHPEAQTHAEFWRSRDAENQNTAKQKLICRPMQAGAELWFRVEFDNLRDDELTLLCTALAPAQGFRHGLGLGKPLGLGAAAVDIAAVMLTDHAERYGTDARRDGRRWYCADPAQPPKLPPRLHPGLTAPPADSWRPLAEILPADPLADHHGRLIDADTLAQLRHAGNPEALLPDTWVLYPLLAQQMPAYDVSASKDANDRTLMRSEHDTYAWFVDNDQCTTPAALGPVVPGQPLPTLRAPVRLRVNLPQGADAKEVRTFLEDFEPLYPPDSKLKVLLHDDQAEALSRDHKRSDSDTVRKVEFEPELLPWERELRKSGSGVGRGGNGQSKRRTTTNRRRTPGPKGRDKR</sequence>
<dbReference type="Pfam" id="PF03787">
    <property type="entry name" value="RAMPs"/>
    <property type="match status" value="2"/>
</dbReference>
<feature type="compositionally biased region" description="Pro residues" evidence="2">
    <location>
        <begin position="680"/>
        <end position="693"/>
    </location>
</feature>
<feature type="region of interest" description="Disordered" evidence="2">
    <location>
        <begin position="1"/>
        <end position="24"/>
    </location>
</feature>
<dbReference type="PANTHER" id="PTHR35579:SF3">
    <property type="entry name" value="CRISPR SYSTEM CMS ENDORIBONUCLEASE CSM3"/>
    <property type="match status" value="1"/>
</dbReference>
<dbReference type="PANTHER" id="PTHR35579">
    <property type="entry name" value="CRISPR SYSTEM CMS ENDORIBONUCLEASE CSM3"/>
    <property type="match status" value="1"/>
</dbReference>
<feature type="compositionally biased region" description="Low complexity" evidence="2">
    <location>
        <begin position="660"/>
        <end position="679"/>
    </location>
</feature>
<keyword evidence="5" id="KW-1185">Reference proteome</keyword>
<dbReference type="RefSeq" id="WP_200240846.1">
    <property type="nucleotide sequence ID" value="NZ_NRRV01000062.1"/>
</dbReference>
<feature type="region of interest" description="Disordered" evidence="2">
    <location>
        <begin position="59"/>
        <end position="151"/>
    </location>
</feature>
<feature type="domain" description="CRISPR type III-associated protein" evidence="3">
    <location>
        <begin position="430"/>
        <end position="597"/>
    </location>
</feature>
<feature type="compositionally biased region" description="Basic and acidic residues" evidence="2">
    <location>
        <begin position="358"/>
        <end position="369"/>
    </location>
</feature>
<evidence type="ECO:0000256" key="2">
    <source>
        <dbReference type="SAM" id="MobiDB-lite"/>
    </source>
</evidence>
<dbReference type="EMBL" id="NRRV01000062">
    <property type="protein sequence ID" value="MBK1632952.1"/>
    <property type="molecule type" value="Genomic_DNA"/>
</dbReference>
<name>A0ABS1CM91_9GAMM</name>
<feature type="region of interest" description="Disordered" evidence="2">
    <location>
        <begin position="348"/>
        <end position="372"/>
    </location>
</feature>
<keyword evidence="1" id="KW-0051">Antiviral defense</keyword>
<feature type="compositionally biased region" description="Basic residues" evidence="2">
    <location>
        <begin position="896"/>
        <end position="905"/>
    </location>
</feature>
<dbReference type="InterPro" id="IPR005537">
    <property type="entry name" value="RAMP_III_fam"/>
</dbReference>
<protein>
    <recommendedName>
        <fullName evidence="3">CRISPR type III-associated protein domain-containing protein</fullName>
    </recommendedName>
</protein>
<comment type="caution">
    <text evidence="4">The sequence shown here is derived from an EMBL/GenBank/DDBJ whole genome shotgun (WGS) entry which is preliminary data.</text>
</comment>
<feature type="compositionally biased region" description="Basic residues" evidence="2">
    <location>
        <begin position="1406"/>
        <end position="1426"/>
    </location>
</feature>
<feature type="region of interest" description="Disordered" evidence="2">
    <location>
        <begin position="889"/>
        <end position="917"/>
    </location>
</feature>
<feature type="compositionally biased region" description="Polar residues" evidence="2">
    <location>
        <begin position="9"/>
        <end position="19"/>
    </location>
</feature>
<evidence type="ECO:0000313" key="4">
    <source>
        <dbReference type="EMBL" id="MBK1632952.1"/>
    </source>
</evidence>
<evidence type="ECO:0000313" key="5">
    <source>
        <dbReference type="Proteomes" id="UP000748752"/>
    </source>
</evidence>
<accession>A0ABS1CM91</accession>
<reference evidence="4 5" key="1">
    <citation type="journal article" date="2020" name="Microorganisms">
        <title>Osmotic Adaptation and Compatible Solute Biosynthesis of Phototrophic Bacteria as Revealed from Genome Analyses.</title>
        <authorList>
            <person name="Imhoff J.F."/>
            <person name="Rahn T."/>
            <person name="Kunzel S."/>
            <person name="Keller A."/>
            <person name="Neulinger S.C."/>
        </authorList>
    </citation>
    <scope>NUCLEOTIDE SEQUENCE [LARGE SCALE GENOMIC DNA]</scope>
    <source>
        <strain evidence="4 5">DSM 6210</strain>
    </source>
</reference>